<dbReference type="GO" id="GO:0035556">
    <property type="term" value="P:intracellular signal transduction"/>
    <property type="evidence" value="ECO:0007669"/>
    <property type="project" value="InterPro"/>
</dbReference>
<dbReference type="Pfam" id="PF05517">
    <property type="entry name" value="p25-alpha"/>
    <property type="match status" value="1"/>
</dbReference>
<feature type="domain" description="Doublecortin" evidence="2">
    <location>
        <begin position="181"/>
        <end position="262"/>
    </location>
</feature>
<dbReference type="VEuPathDB" id="PiroplasmaDB:BOVATA_031060"/>
<dbReference type="Proteomes" id="UP000236319">
    <property type="component" value="Unassembled WGS sequence"/>
</dbReference>
<name>A0A2H6KF35_9APIC</name>
<dbReference type="GO" id="GO:0046785">
    <property type="term" value="P:microtubule polymerization"/>
    <property type="evidence" value="ECO:0007669"/>
    <property type="project" value="InterPro"/>
</dbReference>
<dbReference type="InterPro" id="IPR036572">
    <property type="entry name" value="Doublecortin_dom_sf"/>
</dbReference>
<dbReference type="InterPro" id="IPR008907">
    <property type="entry name" value="TPP/p25"/>
</dbReference>
<reference evidence="3 4" key="1">
    <citation type="journal article" date="2017" name="BMC Genomics">
        <title>Whole-genome assembly of Babesia ovata and comparative genomics between closely related pathogens.</title>
        <authorList>
            <person name="Yamagishi J."/>
            <person name="Asada M."/>
            <person name="Hakimi H."/>
            <person name="Tanaka T.Q."/>
            <person name="Sugimoto C."/>
            <person name="Kawazu S."/>
        </authorList>
    </citation>
    <scope>NUCLEOTIDE SEQUENCE [LARGE SCALE GENOMIC DNA]</scope>
    <source>
        <strain evidence="3 4">Miyake</strain>
    </source>
</reference>
<evidence type="ECO:0000313" key="4">
    <source>
        <dbReference type="Proteomes" id="UP000236319"/>
    </source>
</evidence>
<feature type="region of interest" description="Disordered" evidence="1">
    <location>
        <begin position="22"/>
        <end position="52"/>
    </location>
</feature>
<keyword evidence="4" id="KW-1185">Reference proteome</keyword>
<dbReference type="GeneID" id="39875383"/>
<dbReference type="SMART" id="SM00537">
    <property type="entry name" value="DCX"/>
    <property type="match status" value="1"/>
</dbReference>
<dbReference type="RefSeq" id="XP_028867856.1">
    <property type="nucleotide sequence ID" value="XM_029012023.1"/>
</dbReference>
<evidence type="ECO:0000259" key="2">
    <source>
        <dbReference type="PROSITE" id="PS50309"/>
    </source>
</evidence>
<evidence type="ECO:0000313" key="3">
    <source>
        <dbReference type="EMBL" id="GBE61613.1"/>
    </source>
</evidence>
<dbReference type="SUPFAM" id="SSF89837">
    <property type="entry name" value="Doublecortin (DC)"/>
    <property type="match status" value="1"/>
</dbReference>
<dbReference type="AlphaFoldDB" id="A0A2H6KF35"/>
<accession>A0A2H6KF35</accession>
<dbReference type="PROSITE" id="PS50309">
    <property type="entry name" value="DC"/>
    <property type="match status" value="1"/>
</dbReference>
<dbReference type="GO" id="GO:0015631">
    <property type="term" value="F:tubulin binding"/>
    <property type="evidence" value="ECO:0007669"/>
    <property type="project" value="InterPro"/>
</dbReference>
<dbReference type="CDD" id="cd01617">
    <property type="entry name" value="DCX"/>
    <property type="match status" value="1"/>
</dbReference>
<dbReference type="InterPro" id="IPR003533">
    <property type="entry name" value="Doublecortin_dom"/>
</dbReference>
<dbReference type="OrthoDB" id="548799at2759"/>
<proteinExistence type="predicted"/>
<comment type="caution">
    <text evidence="3">The sequence shown here is derived from an EMBL/GenBank/DDBJ whole genome shotgun (WGS) entry which is preliminary data.</text>
</comment>
<feature type="compositionally biased region" description="Polar residues" evidence="1">
    <location>
        <begin position="41"/>
        <end position="52"/>
    </location>
</feature>
<sequence length="276" mass="31565">MAKFVEFLEPDVSSPSAYNFTAGYDDSDSPPVATKLHRPSVPSTHYDATSTPTSKARSQCVSLYDHYVEKTPDGICYPRLLQTFPRSNKHEHRVNRRPRDVFERLTDHRFFTGIHRERFDENGNGRGLAGREDVFVYDGNTESTSRVHEVYSTVMRPAHARVLPRGALGVQKYGVQIATPKLMWLYRNGDKFHDGTAFYVRPFIKNMDVLLFNMGKELTLIAGPIRRLYDQNLRQVMSVDEIVDGAKYLCTSGEPPAPAHRLKKFMSEWVVQRLGH</sequence>
<dbReference type="EMBL" id="BDSA01000003">
    <property type="protein sequence ID" value="GBE61613.1"/>
    <property type="molecule type" value="Genomic_DNA"/>
</dbReference>
<dbReference type="Gene3D" id="3.10.20.230">
    <property type="entry name" value="Doublecortin domain"/>
    <property type="match status" value="1"/>
</dbReference>
<organism evidence="3 4">
    <name type="scientific">Babesia ovata</name>
    <dbReference type="NCBI Taxonomy" id="189622"/>
    <lineage>
        <taxon>Eukaryota</taxon>
        <taxon>Sar</taxon>
        <taxon>Alveolata</taxon>
        <taxon>Apicomplexa</taxon>
        <taxon>Aconoidasida</taxon>
        <taxon>Piroplasmida</taxon>
        <taxon>Babesiidae</taxon>
        <taxon>Babesia</taxon>
    </lineage>
</organism>
<dbReference type="Pfam" id="PF03607">
    <property type="entry name" value="DCX"/>
    <property type="match status" value="1"/>
</dbReference>
<evidence type="ECO:0000256" key="1">
    <source>
        <dbReference type="SAM" id="MobiDB-lite"/>
    </source>
</evidence>
<gene>
    <name evidence="3" type="ORF">BOVATA_031060</name>
</gene>
<protein>
    <submittedName>
        <fullName evidence="3">Doublecortin</fullName>
    </submittedName>
</protein>